<dbReference type="Proteomes" id="UP001201812">
    <property type="component" value="Unassembled WGS sequence"/>
</dbReference>
<dbReference type="PANTHER" id="PTHR22576:SF37">
    <property type="entry name" value="MUCOSA-ASSOCIATED LYMPHOID TISSUE LYMPHOMA TRANSLOCATION PROTEIN 1"/>
    <property type="match status" value="1"/>
</dbReference>
<feature type="domain" description="Caspase family p20" evidence="1">
    <location>
        <begin position="235"/>
        <end position="361"/>
    </location>
</feature>
<dbReference type="CDD" id="cd00096">
    <property type="entry name" value="Ig"/>
    <property type="match status" value="1"/>
</dbReference>
<evidence type="ECO:0000259" key="2">
    <source>
        <dbReference type="PROSITE" id="PS50835"/>
    </source>
</evidence>
<dbReference type="GO" id="GO:0004197">
    <property type="term" value="F:cysteine-type endopeptidase activity"/>
    <property type="evidence" value="ECO:0007669"/>
    <property type="project" value="InterPro"/>
</dbReference>
<sequence length="621" mass="70925">MDSDETWPKLFNDDRDSSYYLSPEDVERFRRMREPGAHLLRHLGHRGQTVKGLLTRLHALAKIYGSQMDKPQLLLRRKFCAVIWSRPEQVLVSEMDGGNELRLQCKATGFPTPHYQWIEGDQEIEGEGTSCLFIRRCPCTAQSNTFRCKVWNIVEEGHEWSAFYRSPGKEFQSELISDYVDLEPYVSDVNPNCSNCKKSNLENIYRIVNMGINGENDEADNYQMTTMMTEEIVAADKVALIISNRTYAPLLANLITPHCDAESLADALQQMKFKTVTLGDLRLDEMKFIIQEYRKLLGEGVYAVFYFVGHGFEANGQCYLLPIGAPGEDYGPEDCLSMDWVMSIFKDYNPGLNLILLDICRKFLPSNLEAFNKYAERFRQETKVNRNTVFGYATSGGVGAYEVKGEINGVFMKYLKKRIQQRLPVIDMLNKVFKDIDKDKKVRDVQIPELRSNITKPRSLVDPLSYQGHTQSYDYHTLHWRLMHELPNPIHTTFTELGLTVTVWFDFCGHFTNKVYVFSSVGDMCLNESNDQEDEAKAPSAKALSHLAYLKFPEEIEASAPRICSDDAEGVSLCIMLSNLQRSKGELSCVVDLRAQKNLDVVASKEIRFDHVLITRLTASP</sequence>
<gene>
    <name evidence="3" type="ORF">DdX_08256</name>
</gene>
<dbReference type="Gene3D" id="2.60.40.10">
    <property type="entry name" value="Immunoglobulins"/>
    <property type="match status" value="1"/>
</dbReference>
<dbReference type="InterPro" id="IPR052039">
    <property type="entry name" value="Caspase-related_regulators"/>
</dbReference>
<evidence type="ECO:0000259" key="1">
    <source>
        <dbReference type="PROSITE" id="PS50208"/>
    </source>
</evidence>
<dbReference type="InterPro" id="IPR033540">
    <property type="entry name" value="MALT1_IG-like_dom_sf"/>
</dbReference>
<dbReference type="AlphaFoldDB" id="A0AAD4N4S7"/>
<dbReference type="SUPFAM" id="SSF52129">
    <property type="entry name" value="Caspase-like"/>
    <property type="match status" value="1"/>
</dbReference>
<reference evidence="3" key="1">
    <citation type="submission" date="2022-01" db="EMBL/GenBank/DDBJ databases">
        <title>Genome Sequence Resource for Two Populations of Ditylenchus destructor, the Migratory Endoparasitic Phytonematode.</title>
        <authorList>
            <person name="Zhang H."/>
            <person name="Lin R."/>
            <person name="Xie B."/>
        </authorList>
    </citation>
    <scope>NUCLEOTIDE SEQUENCE</scope>
    <source>
        <strain evidence="3">BazhouSP</strain>
    </source>
</reference>
<evidence type="ECO:0000313" key="3">
    <source>
        <dbReference type="EMBL" id="KAI1714981.1"/>
    </source>
</evidence>
<dbReference type="InterPro" id="IPR007110">
    <property type="entry name" value="Ig-like_dom"/>
</dbReference>
<dbReference type="InterPro" id="IPR029030">
    <property type="entry name" value="Caspase-like_dom_sf"/>
</dbReference>
<dbReference type="Pfam" id="PF00656">
    <property type="entry name" value="Peptidase_C14"/>
    <property type="match status" value="1"/>
</dbReference>
<feature type="domain" description="Ig-like" evidence="2">
    <location>
        <begin position="87"/>
        <end position="150"/>
    </location>
</feature>
<dbReference type="Gene3D" id="3.40.50.1460">
    <property type="match status" value="1"/>
</dbReference>
<proteinExistence type="predicted"/>
<dbReference type="InterPro" id="IPR013783">
    <property type="entry name" value="Ig-like_fold"/>
</dbReference>
<comment type="caution">
    <text evidence="3">The sequence shown here is derived from an EMBL/GenBank/DDBJ whole genome shotgun (WGS) entry which is preliminary data.</text>
</comment>
<dbReference type="PANTHER" id="PTHR22576">
    <property type="entry name" value="MUCOSA ASSOCIATED LYMPHOID TISSUE LYMPHOMA TRANSLOCATION PROTEIN 1/PARACASPASE"/>
    <property type="match status" value="1"/>
</dbReference>
<dbReference type="GO" id="GO:0006508">
    <property type="term" value="P:proteolysis"/>
    <property type="evidence" value="ECO:0007669"/>
    <property type="project" value="InterPro"/>
</dbReference>
<dbReference type="Gene3D" id="2.60.40.3360">
    <property type="match status" value="1"/>
</dbReference>
<protein>
    <submittedName>
        <fullName evidence="3">Caspase domain-containing protein</fullName>
    </submittedName>
</protein>
<dbReference type="PROSITE" id="PS50208">
    <property type="entry name" value="CASPASE_P20"/>
    <property type="match status" value="1"/>
</dbReference>
<name>A0AAD4N4S7_9BILA</name>
<accession>A0AAD4N4S7</accession>
<keyword evidence="4" id="KW-1185">Reference proteome</keyword>
<dbReference type="SUPFAM" id="SSF48726">
    <property type="entry name" value="Immunoglobulin"/>
    <property type="match status" value="1"/>
</dbReference>
<dbReference type="EMBL" id="JAKKPZ010000012">
    <property type="protein sequence ID" value="KAI1714981.1"/>
    <property type="molecule type" value="Genomic_DNA"/>
</dbReference>
<dbReference type="InterPro" id="IPR011600">
    <property type="entry name" value="Pept_C14_caspase"/>
</dbReference>
<evidence type="ECO:0000313" key="4">
    <source>
        <dbReference type="Proteomes" id="UP001201812"/>
    </source>
</evidence>
<dbReference type="InterPro" id="IPR036179">
    <property type="entry name" value="Ig-like_dom_sf"/>
</dbReference>
<dbReference type="InterPro" id="IPR001309">
    <property type="entry name" value="Pept_C14_p20"/>
</dbReference>
<dbReference type="PROSITE" id="PS50835">
    <property type="entry name" value="IG_LIKE"/>
    <property type="match status" value="1"/>
</dbReference>
<organism evidence="3 4">
    <name type="scientific">Ditylenchus destructor</name>
    <dbReference type="NCBI Taxonomy" id="166010"/>
    <lineage>
        <taxon>Eukaryota</taxon>
        <taxon>Metazoa</taxon>
        <taxon>Ecdysozoa</taxon>
        <taxon>Nematoda</taxon>
        <taxon>Chromadorea</taxon>
        <taxon>Rhabditida</taxon>
        <taxon>Tylenchina</taxon>
        <taxon>Tylenchomorpha</taxon>
        <taxon>Sphaerularioidea</taxon>
        <taxon>Anguinidae</taxon>
        <taxon>Anguininae</taxon>
        <taxon>Ditylenchus</taxon>
    </lineage>
</organism>